<dbReference type="InterPro" id="IPR029016">
    <property type="entry name" value="GAF-like_dom_sf"/>
</dbReference>
<dbReference type="Gene3D" id="1.10.8.60">
    <property type="match status" value="1"/>
</dbReference>
<evidence type="ECO:0000259" key="3">
    <source>
        <dbReference type="PROSITE" id="PS50045"/>
    </source>
</evidence>
<dbReference type="Gene3D" id="3.30.450.40">
    <property type="match status" value="1"/>
</dbReference>
<dbReference type="PRINTS" id="PR01590">
    <property type="entry name" value="HTHFIS"/>
</dbReference>
<gene>
    <name evidence="4" type="ORF">EYH37_05985</name>
</gene>
<dbReference type="SMART" id="SM00382">
    <property type="entry name" value="AAA"/>
    <property type="match status" value="1"/>
</dbReference>
<proteinExistence type="predicted"/>
<dbReference type="Gene3D" id="3.40.50.300">
    <property type="entry name" value="P-loop containing nucleotide triphosphate hydrolases"/>
    <property type="match status" value="1"/>
</dbReference>
<keyword evidence="1" id="KW-0547">Nucleotide-binding</keyword>
<evidence type="ECO:0000256" key="2">
    <source>
        <dbReference type="ARBA" id="ARBA00022840"/>
    </source>
</evidence>
<dbReference type="Pfam" id="PF14532">
    <property type="entry name" value="Sigma54_activ_2"/>
    <property type="match status" value="1"/>
</dbReference>
<dbReference type="Gene3D" id="1.10.10.60">
    <property type="entry name" value="Homeodomain-like"/>
    <property type="match status" value="1"/>
</dbReference>
<protein>
    <recommendedName>
        <fullName evidence="3">Sigma-54 factor interaction domain-containing protein</fullName>
    </recommendedName>
</protein>
<dbReference type="PROSITE" id="PS50045">
    <property type="entry name" value="SIGMA54_INTERACT_4"/>
    <property type="match status" value="1"/>
</dbReference>
<dbReference type="PANTHER" id="PTHR32071:SF57">
    <property type="entry name" value="C4-DICARBOXYLATE TRANSPORT TRANSCRIPTIONAL REGULATORY PROTEIN DCTD"/>
    <property type="match status" value="1"/>
</dbReference>
<organism evidence="4 5">
    <name type="scientific">Aquifex aeolicus</name>
    <dbReference type="NCBI Taxonomy" id="63363"/>
    <lineage>
        <taxon>Bacteria</taxon>
        <taxon>Pseudomonadati</taxon>
        <taxon>Aquificota</taxon>
        <taxon>Aquificia</taxon>
        <taxon>Aquificales</taxon>
        <taxon>Aquificaceae</taxon>
        <taxon>Aquifex</taxon>
    </lineage>
</organism>
<dbReference type="InterPro" id="IPR003593">
    <property type="entry name" value="AAA+_ATPase"/>
</dbReference>
<dbReference type="Pfam" id="PF02954">
    <property type="entry name" value="HTH_8"/>
    <property type="match status" value="1"/>
</dbReference>
<feature type="domain" description="Sigma-54 factor interaction" evidence="3">
    <location>
        <begin position="198"/>
        <end position="397"/>
    </location>
</feature>
<dbReference type="InterPro" id="IPR009057">
    <property type="entry name" value="Homeodomain-like_sf"/>
</dbReference>
<name>A0A9D1CGU3_AQUAO</name>
<dbReference type="SUPFAM" id="SSF46689">
    <property type="entry name" value="Homeodomain-like"/>
    <property type="match status" value="1"/>
</dbReference>
<keyword evidence="2" id="KW-0067">ATP-binding</keyword>
<dbReference type="PROSITE" id="PS00675">
    <property type="entry name" value="SIGMA54_INTERACT_1"/>
    <property type="match status" value="1"/>
</dbReference>
<dbReference type="InterPro" id="IPR027417">
    <property type="entry name" value="P-loop_NTPase"/>
</dbReference>
<sequence length="487" mass="56036">MLRKRVRLKTEELRLVNEILKALTRYENLNLTFDKVLQIFYSFWSIEAGFIALKDAQNGKLKVHTAFGFLPTELERAIYSKGEGITGLTYQLGIPLYATEDELINKTGLLKRLQTKKLVFFTAPIKVGDRVIGVLGLFVDETEVPKEVEKVLETLSVIGSILGTFMELKAKNELPINLTEEFLKKLYLGGELEGEYLFAFPSRSFQNLLKLIDRVKNLSFPLLLFGETGVGKTVLAKFVHLLSDRKQKPFTVFDPRNFSKEEMGKKLQSAWENAKGGTLVVKSFHLLPLEDQRKLTELLKGETRIIVTTSLDPLALYREGKIVPELYKTIAVLQIRVPSLRERREDIIPLVNFIFNKYRNGWDLNTKLFPEVAKVFEENPPEDNLTGIERLLQRLLIVCGNKEAITLKDLELVVPELFRKGEPSRELNPSGDKKFTEQLEEEEKRRIIEALQQANYVKSRAAKLLGYTLRQLDYRLKKYGIEIRKRK</sequence>
<dbReference type="SUPFAM" id="SSF55781">
    <property type="entry name" value="GAF domain-like"/>
    <property type="match status" value="1"/>
</dbReference>
<accession>A0A9D1CGU3</accession>
<dbReference type="SUPFAM" id="SSF52540">
    <property type="entry name" value="P-loop containing nucleoside triphosphate hydrolases"/>
    <property type="match status" value="1"/>
</dbReference>
<dbReference type="PANTHER" id="PTHR32071">
    <property type="entry name" value="TRANSCRIPTIONAL REGULATORY PROTEIN"/>
    <property type="match status" value="1"/>
</dbReference>
<evidence type="ECO:0000256" key="1">
    <source>
        <dbReference type="ARBA" id="ARBA00022741"/>
    </source>
</evidence>
<reference evidence="4" key="1">
    <citation type="journal article" date="2020" name="ISME J.">
        <title>Gammaproteobacteria mediating utilization of methyl-, sulfur- and petroleum organic compounds in deep ocean hydrothermal plumes.</title>
        <authorList>
            <person name="Zhou Z."/>
            <person name="Liu Y."/>
            <person name="Pan J."/>
            <person name="Cron B.R."/>
            <person name="Toner B.M."/>
            <person name="Anantharaman K."/>
            <person name="Breier J.A."/>
            <person name="Dick G.J."/>
            <person name="Li M."/>
        </authorList>
    </citation>
    <scope>NUCLEOTIDE SEQUENCE</scope>
    <source>
        <strain evidence="4">SZUA-1501</strain>
    </source>
</reference>
<comment type="caution">
    <text evidence="4">The sequence shown here is derived from an EMBL/GenBank/DDBJ whole genome shotgun (WGS) entry which is preliminary data.</text>
</comment>
<dbReference type="GO" id="GO:0043565">
    <property type="term" value="F:sequence-specific DNA binding"/>
    <property type="evidence" value="ECO:0007669"/>
    <property type="project" value="InterPro"/>
</dbReference>
<dbReference type="CDD" id="cd00009">
    <property type="entry name" value="AAA"/>
    <property type="match status" value="1"/>
</dbReference>
<dbReference type="EMBL" id="DQVE01000059">
    <property type="protein sequence ID" value="HIP98888.1"/>
    <property type="molecule type" value="Genomic_DNA"/>
</dbReference>
<dbReference type="InterPro" id="IPR002078">
    <property type="entry name" value="Sigma_54_int"/>
</dbReference>
<dbReference type="InterPro" id="IPR025662">
    <property type="entry name" value="Sigma_54_int_dom_ATP-bd_1"/>
</dbReference>
<dbReference type="Proteomes" id="UP000606463">
    <property type="component" value="Unassembled WGS sequence"/>
</dbReference>
<dbReference type="GO" id="GO:0006355">
    <property type="term" value="P:regulation of DNA-templated transcription"/>
    <property type="evidence" value="ECO:0007669"/>
    <property type="project" value="InterPro"/>
</dbReference>
<evidence type="ECO:0000313" key="4">
    <source>
        <dbReference type="EMBL" id="HIP98888.1"/>
    </source>
</evidence>
<dbReference type="GO" id="GO:0005524">
    <property type="term" value="F:ATP binding"/>
    <property type="evidence" value="ECO:0007669"/>
    <property type="project" value="UniProtKB-KW"/>
</dbReference>
<dbReference type="AlphaFoldDB" id="A0A9D1CGU3"/>
<dbReference type="InterPro" id="IPR002197">
    <property type="entry name" value="HTH_Fis"/>
</dbReference>
<evidence type="ECO:0000313" key="5">
    <source>
        <dbReference type="Proteomes" id="UP000606463"/>
    </source>
</evidence>